<sequence>MSDQSLELLFESEAKVKLLKLFLRNDGFKFTASEVRSRAQIDISAAKSNLEKLRLAGFLKSYSKKEEKIIVREVRVVKKEKNKKPKISIVKRRRKKEVIEKVYFINPHFVFFNELRDLVLKSSPASKSRILSRSKGLGRVKMLVLSGIFLRVDRQLSRTDLLMVADDVSEKRFQKFLRHLEAEVGCEIQFSLMSSDEFYYRHKMLDRFLRDILERPHEVLINKLGAL</sequence>
<evidence type="ECO:0008006" key="3">
    <source>
        <dbReference type="Google" id="ProtNLM"/>
    </source>
</evidence>
<gene>
    <name evidence="1" type="ORF">A2827_00005</name>
</gene>
<organism evidence="1 2">
    <name type="scientific">Candidatus Spechtbacteria bacterium RIFCSPHIGHO2_01_FULL_43_30</name>
    <dbReference type="NCBI Taxonomy" id="1802158"/>
    <lineage>
        <taxon>Bacteria</taxon>
        <taxon>Candidatus Spechtiibacteriota</taxon>
    </lineage>
</organism>
<dbReference type="EMBL" id="MHOD01000006">
    <property type="protein sequence ID" value="OGZ58469.1"/>
    <property type="molecule type" value="Genomic_DNA"/>
</dbReference>
<name>A0A1G2H7Y8_9BACT</name>
<comment type="caution">
    <text evidence="1">The sequence shown here is derived from an EMBL/GenBank/DDBJ whole genome shotgun (WGS) entry which is preliminary data.</text>
</comment>
<dbReference type="AlphaFoldDB" id="A0A1G2H7Y8"/>
<dbReference type="STRING" id="1802158.A2827_00005"/>
<reference evidence="1 2" key="1">
    <citation type="journal article" date="2016" name="Nat. Commun.">
        <title>Thousands of microbial genomes shed light on interconnected biogeochemical processes in an aquifer system.</title>
        <authorList>
            <person name="Anantharaman K."/>
            <person name="Brown C.T."/>
            <person name="Hug L.A."/>
            <person name="Sharon I."/>
            <person name="Castelle C.J."/>
            <person name="Probst A.J."/>
            <person name="Thomas B.C."/>
            <person name="Singh A."/>
            <person name="Wilkins M.J."/>
            <person name="Karaoz U."/>
            <person name="Brodie E.L."/>
            <person name="Williams K.H."/>
            <person name="Hubbard S.S."/>
            <person name="Banfield J.F."/>
        </authorList>
    </citation>
    <scope>NUCLEOTIDE SEQUENCE [LARGE SCALE GENOMIC DNA]</scope>
</reference>
<accession>A0A1G2H7Y8</accession>
<evidence type="ECO:0000313" key="1">
    <source>
        <dbReference type="EMBL" id="OGZ58469.1"/>
    </source>
</evidence>
<protein>
    <recommendedName>
        <fullName evidence="3">Transcriptional regulator</fullName>
    </recommendedName>
</protein>
<proteinExistence type="predicted"/>
<evidence type="ECO:0000313" key="2">
    <source>
        <dbReference type="Proteomes" id="UP000177932"/>
    </source>
</evidence>
<dbReference type="Proteomes" id="UP000177932">
    <property type="component" value="Unassembled WGS sequence"/>
</dbReference>